<dbReference type="GO" id="GO:0006487">
    <property type="term" value="P:protein N-linked glycosylation"/>
    <property type="evidence" value="ECO:0007669"/>
    <property type="project" value="TreeGrafter"/>
</dbReference>
<dbReference type="OrthoDB" id="19039at2759"/>
<evidence type="ECO:0000256" key="11">
    <source>
        <dbReference type="ARBA" id="ARBA00048899"/>
    </source>
</evidence>
<keyword evidence="5 13" id="KW-0808">Transferase</keyword>
<evidence type="ECO:0000256" key="4">
    <source>
        <dbReference type="ARBA" id="ARBA00022676"/>
    </source>
</evidence>
<feature type="transmembrane region" description="Helical" evidence="12">
    <location>
        <begin position="377"/>
        <end position="400"/>
    </location>
</feature>
<keyword evidence="9 12" id="KW-0472">Membrane</keyword>
<evidence type="ECO:0000256" key="3">
    <source>
        <dbReference type="ARBA" id="ARBA00007063"/>
    </source>
</evidence>
<organism evidence="13 14">
    <name type="scientific">Catenaria anguillulae PL171</name>
    <dbReference type="NCBI Taxonomy" id="765915"/>
    <lineage>
        <taxon>Eukaryota</taxon>
        <taxon>Fungi</taxon>
        <taxon>Fungi incertae sedis</taxon>
        <taxon>Blastocladiomycota</taxon>
        <taxon>Blastocladiomycetes</taxon>
        <taxon>Blastocladiales</taxon>
        <taxon>Catenariaceae</taxon>
        <taxon>Catenaria</taxon>
    </lineage>
</organism>
<comment type="pathway">
    <text evidence="2">Protein modification; protein glycosylation.</text>
</comment>
<keyword evidence="6 12" id="KW-0812">Transmembrane</keyword>
<evidence type="ECO:0000256" key="1">
    <source>
        <dbReference type="ARBA" id="ARBA00004477"/>
    </source>
</evidence>
<proteinExistence type="inferred from homology"/>
<evidence type="ECO:0000256" key="6">
    <source>
        <dbReference type="ARBA" id="ARBA00022692"/>
    </source>
</evidence>
<dbReference type="Proteomes" id="UP000193411">
    <property type="component" value="Unassembled WGS sequence"/>
</dbReference>
<dbReference type="GO" id="GO:0052917">
    <property type="term" value="F:dol-P-Man:Man(7)GlcNAc(2)-PP-Dol alpha-1,6-mannosyltransferase activity"/>
    <property type="evidence" value="ECO:0007669"/>
    <property type="project" value="UniProtKB-EC"/>
</dbReference>
<feature type="transmembrane region" description="Helical" evidence="12">
    <location>
        <begin position="29"/>
        <end position="49"/>
    </location>
</feature>
<protein>
    <recommendedName>
        <fullName evidence="12">Mannosyltransferase</fullName>
        <ecNumber evidence="12">2.4.1.-</ecNumber>
    </recommendedName>
</protein>
<evidence type="ECO:0000313" key="14">
    <source>
        <dbReference type="Proteomes" id="UP000193411"/>
    </source>
</evidence>
<feature type="transmembrane region" description="Helical" evidence="12">
    <location>
        <begin position="123"/>
        <end position="145"/>
    </location>
</feature>
<feature type="transmembrane region" description="Helical" evidence="12">
    <location>
        <begin position="83"/>
        <end position="103"/>
    </location>
</feature>
<dbReference type="UniPathway" id="UPA00378"/>
<evidence type="ECO:0000313" key="13">
    <source>
        <dbReference type="EMBL" id="ORZ41237.1"/>
    </source>
</evidence>
<evidence type="ECO:0000256" key="5">
    <source>
        <dbReference type="ARBA" id="ARBA00022679"/>
    </source>
</evidence>
<gene>
    <name evidence="13" type="ORF">BCR44DRAFT_47826</name>
</gene>
<comment type="subcellular location">
    <subcellularLocation>
        <location evidence="1 12">Endoplasmic reticulum membrane</location>
        <topology evidence="1 12">Multi-pass membrane protein</topology>
    </subcellularLocation>
</comment>
<evidence type="ECO:0000256" key="2">
    <source>
        <dbReference type="ARBA" id="ARBA00004922"/>
    </source>
</evidence>
<keyword evidence="4 12" id="KW-0328">Glycosyltransferase</keyword>
<dbReference type="STRING" id="765915.A0A1Y2I2Z4"/>
<comment type="catalytic activity">
    <reaction evidence="11">
        <text>an alpha-D-Man-(1-&gt;2)-alpha-D-Man-(1-&gt;2)-alpha-D-Man-(1-&gt;3)-[alpha-D-Man-(1-&gt;2)-alpha-D-Man-(1-&gt;3)-alpha-D-Man-(1-&gt;6)]-beta-D-Man-(1-&gt;4)-beta-D-GlcNAc-(1-&gt;4)-alpha-D-GlcNAc-diphospho-di-trans,poly-cis-dolichol + a di-trans,poly-cis-dolichyl beta-D-mannosyl phosphate = an alpha-D-Man-(1-&gt;2)-alpha-D-Man-(1-&gt;2)-alpha-D-Man-(1-&gt;3)-[alpha-D-Man-(1-&gt;2)-alpha-D-Man-(1-&gt;3)-[alpha-D-Man-(1-&gt;6)]-alpha-D-Man-(1-&gt;6)]-beta-D-Man-(1-&gt;4)-beta-D-GlcNAc-(1-&gt;4)-alpha-D-GlcNAc-diphospho-di-trans,poly-cis-dolichol + a di-trans,poly-cis-dolichyl phosphate + H(+)</text>
        <dbReference type="Rhea" id="RHEA:29535"/>
        <dbReference type="Rhea" id="RHEA-COMP:19498"/>
        <dbReference type="Rhea" id="RHEA-COMP:19501"/>
        <dbReference type="Rhea" id="RHEA-COMP:19518"/>
        <dbReference type="Rhea" id="RHEA-COMP:19519"/>
        <dbReference type="ChEBI" id="CHEBI:15378"/>
        <dbReference type="ChEBI" id="CHEBI:57683"/>
        <dbReference type="ChEBI" id="CHEBI:58211"/>
        <dbReference type="ChEBI" id="CHEBI:132517"/>
        <dbReference type="ChEBI" id="CHEBI:132519"/>
        <dbReference type="EC" id="2.4.1.260"/>
    </reaction>
    <physiologicalReaction direction="left-to-right" evidence="11">
        <dbReference type="Rhea" id="RHEA:29536"/>
    </physiologicalReaction>
</comment>
<dbReference type="AlphaFoldDB" id="A0A1Y2I2Z4"/>
<keyword evidence="7 12" id="KW-0256">Endoplasmic reticulum</keyword>
<dbReference type="EMBL" id="MCFL01000001">
    <property type="protein sequence ID" value="ORZ41237.1"/>
    <property type="molecule type" value="Genomic_DNA"/>
</dbReference>
<dbReference type="PANTHER" id="PTHR22760">
    <property type="entry name" value="GLYCOSYLTRANSFERASE"/>
    <property type="match status" value="1"/>
</dbReference>
<feature type="transmembrane region" description="Helical" evidence="12">
    <location>
        <begin position="205"/>
        <end position="228"/>
    </location>
</feature>
<evidence type="ECO:0000256" key="10">
    <source>
        <dbReference type="ARBA" id="ARBA00044721"/>
    </source>
</evidence>
<dbReference type="InterPro" id="IPR005599">
    <property type="entry name" value="GPI_mannosylTrfase"/>
</dbReference>
<dbReference type="EC" id="2.4.1.-" evidence="12"/>
<evidence type="ECO:0000256" key="7">
    <source>
        <dbReference type="ARBA" id="ARBA00022824"/>
    </source>
</evidence>
<comment type="function">
    <text evidence="10">Mannosyltransferase that operates in the biosynthetic pathway of dolichol-linked oligosaccharides, the glycan precursors employed in protein asparagine (N)-glycosylation. The assembly of dolichol-linked oligosaccharides begins on the cytosolic side of the endoplasmic reticulum membrane and finishes in its lumen. The sequential addition of sugars to dolichol pyrophosphate produces dolichol-linked oligosaccharides containing fourteen sugars, including two GlcNAcs, nine mannoses and three glucoses. Once assembled, the oligosaccharide is transferred from the lipid to nascent proteins by oligosaccharyltransferases. In the lumen of the endoplasmic reticulum, adds the eighth mannose residue in an alpha-1,6 linkage onto Man(7)GlcNAc(2)-PP-dolichol to produce Man(8)GlcNAc(2)-PP-dolichol.</text>
</comment>
<feature type="transmembrane region" description="Helical" evidence="12">
    <location>
        <begin position="345"/>
        <end position="365"/>
    </location>
</feature>
<reference evidence="13 14" key="1">
    <citation type="submission" date="2016-07" db="EMBL/GenBank/DDBJ databases">
        <title>Pervasive Adenine N6-methylation of Active Genes in Fungi.</title>
        <authorList>
            <consortium name="DOE Joint Genome Institute"/>
            <person name="Mondo S.J."/>
            <person name="Dannebaum R.O."/>
            <person name="Kuo R.C."/>
            <person name="Labutti K."/>
            <person name="Haridas S."/>
            <person name="Kuo A."/>
            <person name="Salamov A."/>
            <person name="Ahrendt S.R."/>
            <person name="Lipzen A."/>
            <person name="Sullivan W."/>
            <person name="Andreopoulos W.B."/>
            <person name="Clum A."/>
            <person name="Lindquist E."/>
            <person name="Daum C."/>
            <person name="Ramamoorthy G.K."/>
            <person name="Gryganskyi A."/>
            <person name="Culley D."/>
            <person name="Magnuson J.K."/>
            <person name="James T.Y."/>
            <person name="O'Malley M.A."/>
            <person name="Stajich J.E."/>
            <person name="Spatafora J.W."/>
            <person name="Visel A."/>
            <person name="Grigoriev I.V."/>
        </authorList>
    </citation>
    <scope>NUCLEOTIDE SEQUENCE [LARGE SCALE GENOMIC DNA]</scope>
    <source>
        <strain evidence="13 14">PL171</strain>
    </source>
</reference>
<dbReference type="PANTHER" id="PTHR22760:SF1">
    <property type="entry name" value="DOL-P-MAN:MAN(7)GLCNAC(2)-PP-DOL ALPHA-1,6-MANNOSYLTRANSFERASE"/>
    <property type="match status" value="1"/>
</dbReference>
<comment type="similarity">
    <text evidence="3 12">Belongs to the glycosyltransferase 22 family.</text>
</comment>
<keyword evidence="14" id="KW-1185">Reference proteome</keyword>
<dbReference type="GO" id="GO:0005789">
    <property type="term" value="C:endoplasmic reticulum membrane"/>
    <property type="evidence" value="ECO:0007669"/>
    <property type="project" value="UniProtKB-SubCell"/>
</dbReference>
<keyword evidence="8 12" id="KW-1133">Transmembrane helix</keyword>
<evidence type="ECO:0000256" key="9">
    <source>
        <dbReference type="ARBA" id="ARBA00023136"/>
    </source>
</evidence>
<feature type="transmembrane region" description="Helical" evidence="12">
    <location>
        <begin position="240"/>
        <end position="264"/>
    </location>
</feature>
<evidence type="ECO:0000256" key="8">
    <source>
        <dbReference type="ARBA" id="ARBA00022989"/>
    </source>
</evidence>
<accession>A0A1Y2I2Z4</accession>
<name>A0A1Y2I2Z4_9FUNG</name>
<comment type="caution">
    <text evidence="13">The sequence shown here is derived from an EMBL/GenBank/DDBJ whole genome shotgun (WGS) entry which is preliminary data.</text>
</comment>
<dbReference type="Pfam" id="PF03901">
    <property type="entry name" value="Glyco_transf_22"/>
    <property type="match status" value="1"/>
</dbReference>
<sequence length="547" mass="60460">MPPVNKDHRRDRIQVTTTASPVARPYRTLAACALLLWTVQLLYLGLAPYSKVEESFNMQAIHDILFLGVQDTSRYDHHSFPGVVPRTFLGALTVSGLVSPLLWTARHVLGVSSLMRQKMIMLYAARATLGLLVTLSHLAFSISLFDLTSSLSTSAIYLLLTASQFHTTFWATRTLPNTFALIPTTLALAATIHKPTSLPRITTTLFAIAGLIFRSELILLAGPLYLQALAKGTLKLTPRFLARAGLAAAGSIVLSVAIDSYFWARPWMWPELDVLLFNTVHNQSHKWGTQPWYAYAAWHVPKLVMGGLPWIPVGIAHHPRARDWALVVAAFVGMYSMLPHKETRFIVYAVPLLNACAAVGMASVWSMPVATKRAWRYAGQMLVLGSLAASLVVSLGMAAVSSFNYPGGEAMWSLSRNARSDWFVQVKARSVHVDVYAAQTGASRFLEDSDQWVYNKTETLTVDERRDASKFGVRMVKADDWETEIKEGRPGTRGFATFDCLAGVDPVLMVKVLAAQVTGGDTSDEVRRHGPVWGLVRLKQCLHIVWN</sequence>
<evidence type="ECO:0000256" key="12">
    <source>
        <dbReference type="RuleBase" id="RU363075"/>
    </source>
</evidence>